<dbReference type="Gene3D" id="1.10.260.30">
    <property type="entry name" value="Signal recognition particle, SRP54 subunit, M-domain"/>
    <property type="match status" value="1"/>
</dbReference>
<comment type="catalytic activity">
    <reaction evidence="8 9">
        <text>GTP + H2O = GDP + phosphate + H(+)</text>
        <dbReference type="Rhea" id="RHEA:19669"/>
        <dbReference type="ChEBI" id="CHEBI:15377"/>
        <dbReference type="ChEBI" id="CHEBI:15378"/>
        <dbReference type="ChEBI" id="CHEBI:37565"/>
        <dbReference type="ChEBI" id="CHEBI:43474"/>
        <dbReference type="ChEBI" id="CHEBI:58189"/>
        <dbReference type="EC" id="3.6.5.4"/>
    </reaction>
</comment>
<dbReference type="AlphaFoldDB" id="A0A4P7GP99"/>
<dbReference type="KEGG" id="noy:EXE57_18590"/>
<organism evidence="12 13">
    <name type="scientific">Nocardioides euryhalodurans</name>
    <dbReference type="NCBI Taxonomy" id="2518370"/>
    <lineage>
        <taxon>Bacteria</taxon>
        <taxon>Bacillati</taxon>
        <taxon>Actinomycetota</taxon>
        <taxon>Actinomycetes</taxon>
        <taxon>Propionibacteriales</taxon>
        <taxon>Nocardioidaceae</taxon>
        <taxon>Nocardioides</taxon>
    </lineage>
</organism>
<dbReference type="Pfam" id="PF02978">
    <property type="entry name" value="SRP_SPB"/>
    <property type="match status" value="1"/>
</dbReference>
<dbReference type="PANTHER" id="PTHR11564">
    <property type="entry name" value="SIGNAL RECOGNITION PARTICLE 54K PROTEIN SRP54"/>
    <property type="match status" value="1"/>
</dbReference>
<dbReference type="InterPro" id="IPR000897">
    <property type="entry name" value="SRP54_GTPase_dom"/>
</dbReference>
<protein>
    <recommendedName>
        <fullName evidence="9">Signal recognition particle protein</fullName>
        <ecNumber evidence="9">3.6.5.4</ecNumber>
    </recommendedName>
    <alternativeName>
        <fullName evidence="9">Fifty-four homolog</fullName>
    </alternativeName>
</protein>
<keyword evidence="2 9" id="KW-0547">Nucleotide-binding</keyword>
<evidence type="ECO:0000256" key="7">
    <source>
        <dbReference type="ARBA" id="ARBA00023274"/>
    </source>
</evidence>
<dbReference type="PROSITE" id="PS00300">
    <property type="entry name" value="SRP54"/>
    <property type="match status" value="1"/>
</dbReference>
<feature type="region of interest" description="Disordered" evidence="10">
    <location>
        <begin position="436"/>
        <end position="509"/>
    </location>
</feature>
<keyword evidence="5 9" id="KW-0342">GTP-binding</keyword>
<feature type="domain" description="SRP54-type proteins GTP-binding" evidence="11">
    <location>
        <begin position="271"/>
        <end position="284"/>
    </location>
</feature>
<dbReference type="GO" id="GO:0006614">
    <property type="term" value="P:SRP-dependent cotranslational protein targeting to membrane"/>
    <property type="evidence" value="ECO:0007669"/>
    <property type="project" value="InterPro"/>
</dbReference>
<sequence>MFATLSDRLADTFKNLRGKGKLSDADIDATCREIRIALLEADVALPVVKDFVAAIKERARGAEVSQALNPAQQVVKIVNDELVAILGGETRRLRYAKSGPTVIMLAGLQGAGKTTLAAKLALWLKDQGKSPLLVAADLQRPNAVNQLQVNGERVGVPVFAPEPGNGVGDPVGVARASVEEAKRKLHDVVIVDTAGRLGVDAELMQQAADIRDAVDPDEVLFVVDAMIGQDAVVTAQAFLDGVGYDGVVLTKLDGDARGGAALSIAQLTGKPVMFASAGEKMTDFDLFHPDRMASRILDMGDMLTLIEQAEKTLDQEQALKAAQKLSGQGGEFTLEDFLEQMQQVRKLGSLSKIMGMLPGMGQFRDQLENFDEREIDRIQAIIHSMTPAERANPKMIDGSRRARIAKGAGRQVSDVNQLVDRFFEARKMMLQMARGGGMPGMPGMPGAGGGKRANARQQPKKAKGKRTSGNPAKAAAQKRAQQEKTTAGGGLGGNPFGNPDGEPVDYEQAAAALDLPKDFSKYLK</sequence>
<dbReference type="InterPro" id="IPR036891">
    <property type="entry name" value="Signal_recog_part_SRP54_M_sf"/>
</dbReference>
<dbReference type="InterPro" id="IPR022941">
    <property type="entry name" value="SRP54"/>
</dbReference>
<feature type="binding site" evidence="9">
    <location>
        <begin position="107"/>
        <end position="114"/>
    </location>
    <ligand>
        <name>GTP</name>
        <dbReference type="ChEBI" id="CHEBI:37565"/>
    </ligand>
</feature>
<dbReference type="SMART" id="SM00962">
    <property type="entry name" value="SRP54"/>
    <property type="match status" value="1"/>
</dbReference>
<dbReference type="GO" id="GO:0048500">
    <property type="term" value="C:signal recognition particle"/>
    <property type="evidence" value="ECO:0007669"/>
    <property type="project" value="UniProtKB-UniRule"/>
</dbReference>
<dbReference type="SUPFAM" id="SSF52540">
    <property type="entry name" value="P-loop containing nucleoside triphosphate hydrolases"/>
    <property type="match status" value="1"/>
</dbReference>
<feature type="binding site" evidence="9">
    <location>
        <begin position="250"/>
        <end position="253"/>
    </location>
    <ligand>
        <name>GTP</name>
        <dbReference type="ChEBI" id="CHEBI:37565"/>
    </ligand>
</feature>
<dbReference type="RefSeq" id="WP_135080126.1">
    <property type="nucleotide sequence ID" value="NZ_CP038267.1"/>
</dbReference>
<proteinExistence type="inferred from homology"/>
<comment type="function">
    <text evidence="9">Involved in targeting and insertion of nascent membrane proteins into the cytoplasmic membrane. Binds to the hydrophobic signal sequence of the ribosome-nascent chain (RNC) as it emerges from the ribosomes. The SRP-RNC complex is then targeted to the cytoplasmic membrane where it interacts with the SRP receptor FtsY.</text>
</comment>
<dbReference type="InterPro" id="IPR042101">
    <property type="entry name" value="SRP54_N_sf"/>
</dbReference>
<dbReference type="GO" id="GO:0003924">
    <property type="term" value="F:GTPase activity"/>
    <property type="evidence" value="ECO:0007669"/>
    <property type="project" value="UniProtKB-UniRule"/>
</dbReference>
<dbReference type="EC" id="3.6.5.4" evidence="9"/>
<dbReference type="InterPro" id="IPR013822">
    <property type="entry name" value="Signal_recog_particl_SRP54_hlx"/>
</dbReference>
<reference evidence="12 13" key="1">
    <citation type="submission" date="2019-03" db="EMBL/GenBank/DDBJ databases">
        <title>Three New Species of Nocardioides, Nocardioides euryhalodurans sp. nov., Nocardioides seonyuensis sp. nov. and Nocardioides eburneoflavus sp. nov., Iolated from Soil.</title>
        <authorList>
            <person name="Roh S.G."/>
            <person name="Lee C."/>
            <person name="Kim M.-K."/>
            <person name="Kim S.B."/>
        </authorList>
    </citation>
    <scope>NUCLEOTIDE SEQUENCE [LARGE SCALE GENOMIC DNA]</scope>
    <source>
        <strain evidence="12 13">MMS17-SY117</strain>
    </source>
</reference>
<dbReference type="GO" id="GO:0008312">
    <property type="term" value="F:7S RNA binding"/>
    <property type="evidence" value="ECO:0007669"/>
    <property type="project" value="InterPro"/>
</dbReference>
<dbReference type="HAMAP" id="MF_00306">
    <property type="entry name" value="SRP54"/>
    <property type="match status" value="1"/>
</dbReference>
<dbReference type="OrthoDB" id="9804720at2"/>
<comment type="domain">
    <text evidence="9">Composed of three domains: the N-terminal N domain, which is responsible for interactions with the ribosome, the central G domain, which binds GTP, and the C-terminal M domain, which binds the RNA and the signal sequence of the RNC.</text>
</comment>
<dbReference type="Pfam" id="PF02881">
    <property type="entry name" value="SRP54_N"/>
    <property type="match status" value="1"/>
</dbReference>
<dbReference type="InterPro" id="IPR004125">
    <property type="entry name" value="Signal_recog_particle_SRP54_M"/>
</dbReference>
<dbReference type="Proteomes" id="UP000294894">
    <property type="component" value="Chromosome"/>
</dbReference>
<dbReference type="Gene3D" id="3.40.50.300">
    <property type="entry name" value="P-loop containing nucleotide triphosphate hydrolases"/>
    <property type="match status" value="1"/>
</dbReference>
<evidence type="ECO:0000256" key="5">
    <source>
        <dbReference type="ARBA" id="ARBA00023134"/>
    </source>
</evidence>
<evidence type="ECO:0000256" key="6">
    <source>
        <dbReference type="ARBA" id="ARBA00023135"/>
    </source>
</evidence>
<evidence type="ECO:0000256" key="2">
    <source>
        <dbReference type="ARBA" id="ARBA00022741"/>
    </source>
</evidence>
<keyword evidence="13" id="KW-1185">Reference proteome</keyword>
<dbReference type="InterPro" id="IPR003593">
    <property type="entry name" value="AAA+_ATPase"/>
</dbReference>
<keyword evidence="4 9" id="KW-0694">RNA-binding</keyword>
<dbReference type="GO" id="GO:0005525">
    <property type="term" value="F:GTP binding"/>
    <property type="evidence" value="ECO:0007669"/>
    <property type="project" value="UniProtKB-UniRule"/>
</dbReference>
<dbReference type="NCBIfam" id="TIGR00959">
    <property type="entry name" value="ffh"/>
    <property type="match status" value="1"/>
</dbReference>
<name>A0A4P7GP99_9ACTN</name>
<evidence type="ECO:0000256" key="10">
    <source>
        <dbReference type="SAM" id="MobiDB-lite"/>
    </source>
</evidence>
<comment type="subunit">
    <text evidence="9">Part of the signal recognition particle protein translocation system, which is composed of SRP and FtsY.</text>
</comment>
<evidence type="ECO:0000259" key="11">
    <source>
        <dbReference type="PROSITE" id="PS00300"/>
    </source>
</evidence>
<keyword evidence="9" id="KW-0963">Cytoplasm</keyword>
<evidence type="ECO:0000256" key="9">
    <source>
        <dbReference type="HAMAP-Rule" id="MF_00306"/>
    </source>
</evidence>
<dbReference type="EMBL" id="CP038267">
    <property type="protein sequence ID" value="QBR94068.1"/>
    <property type="molecule type" value="Genomic_DNA"/>
</dbReference>
<accession>A0A4P7GP99</accession>
<evidence type="ECO:0000256" key="3">
    <source>
        <dbReference type="ARBA" id="ARBA00022801"/>
    </source>
</evidence>
<dbReference type="CDD" id="cd18539">
    <property type="entry name" value="SRP_G"/>
    <property type="match status" value="1"/>
</dbReference>
<keyword evidence="7 9" id="KW-0687">Ribonucleoprotein</keyword>
<dbReference type="InterPro" id="IPR004780">
    <property type="entry name" value="SRP"/>
</dbReference>
<comment type="similarity">
    <text evidence="1 9">Belongs to the GTP-binding SRP family. SRP54 subfamily.</text>
</comment>
<feature type="binding site" evidence="9">
    <location>
        <begin position="192"/>
        <end position="196"/>
    </location>
    <ligand>
        <name>GTP</name>
        <dbReference type="ChEBI" id="CHEBI:37565"/>
    </ligand>
</feature>
<evidence type="ECO:0000313" key="12">
    <source>
        <dbReference type="EMBL" id="QBR94068.1"/>
    </source>
</evidence>
<dbReference type="Gene3D" id="1.20.120.140">
    <property type="entry name" value="Signal recognition particle SRP54, nucleotide-binding domain"/>
    <property type="match status" value="1"/>
</dbReference>
<evidence type="ECO:0000256" key="1">
    <source>
        <dbReference type="ARBA" id="ARBA00005450"/>
    </source>
</evidence>
<dbReference type="Pfam" id="PF00448">
    <property type="entry name" value="SRP54"/>
    <property type="match status" value="1"/>
</dbReference>
<comment type="subcellular location">
    <subcellularLocation>
        <location evidence="9">Cytoplasm</location>
    </subcellularLocation>
    <text evidence="9">The SRP-RNC complex is targeted to the cytoplasmic membrane.</text>
</comment>
<dbReference type="SMART" id="SM00382">
    <property type="entry name" value="AAA"/>
    <property type="match status" value="1"/>
</dbReference>
<dbReference type="SMART" id="SM00963">
    <property type="entry name" value="SRP54_N"/>
    <property type="match status" value="1"/>
</dbReference>
<dbReference type="InterPro" id="IPR027417">
    <property type="entry name" value="P-loop_NTPase"/>
</dbReference>
<gene>
    <name evidence="9" type="primary">ffh</name>
    <name evidence="12" type="ORF">EXE57_18590</name>
</gene>
<feature type="compositionally biased region" description="Gly residues" evidence="10">
    <location>
        <begin position="436"/>
        <end position="451"/>
    </location>
</feature>
<evidence type="ECO:0000256" key="4">
    <source>
        <dbReference type="ARBA" id="ARBA00022884"/>
    </source>
</evidence>
<evidence type="ECO:0000256" key="8">
    <source>
        <dbReference type="ARBA" id="ARBA00048027"/>
    </source>
</evidence>
<keyword evidence="6 9" id="KW-0733">Signal recognition particle</keyword>
<feature type="compositionally biased region" description="Low complexity" evidence="10">
    <location>
        <begin position="472"/>
        <end position="486"/>
    </location>
</feature>
<evidence type="ECO:0000313" key="13">
    <source>
        <dbReference type="Proteomes" id="UP000294894"/>
    </source>
</evidence>
<dbReference type="PANTHER" id="PTHR11564:SF5">
    <property type="entry name" value="SIGNAL RECOGNITION PARTICLE SUBUNIT SRP54"/>
    <property type="match status" value="1"/>
</dbReference>
<dbReference type="FunFam" id="3.40.50.300:FF:000022">
    <property type="entry name" value="Signal recognition particle 54 kDa subunit"/>
    <property type="match status" value="1"/>
</dbReference>
<keyword evidence="3 9" id="KW-0378">Hydrolase</keyword>
<dbReference type="SUPFAM" id="SSF47446">
    <property type="entry name" value="Signal peptide-binding domain"/>
    <property type="match status" value="1"/>
</dbReference>